<accession>A0AA88D277</accession>
<dbReference type="Proteomes" id="UP001187192">
    <property type="component" value="Unassembled WGS sequence"/>
</dbReference>
<keyword evidence="2" id="KW-1185">Reference proteome</keyword>
<dbReference type="EMBL" id="BTGU01000010">
    <property type="protein sequence ID" value="GMN39776.1"/>
    <property type="molecule type" value="Genomic_DNA"/>
</dbReference>
<evidence type="ECO:0000313" key="2">
    <source>
        <dbReference type="Proteomes" id="UP001187192"/>
    </source>
</evidence>
<comment type="caution">
    <text evidence="1">The sequence shown here is derived from an EMBL/GenBank/DDBJ whole genome shotgun (WGS) entry which is preliminary data.</text>
</comment>
<reference evidence="1" key="1">
    <citation type="submission" date="2023-07" db="EMBL/GenBank/DDBJ databases">
        <title>draft genome sequence of fig (Ficus carica).</title>
        <authorList>
            <person name="Takahashi T."/>
            <person name="Nishimura K."/>
        </authorList>
    </citation>
    <scope>NUCLEOTIDE SEQUENCE</scope>
</reference>
<dbReference type="AlphaFoldDB" id="A0AA88D277"/>
<evidence type="ECO:0000313" key="1">
    <source>
        <dbReference type="EMBL" id="GMN39776.1"/>
    </source>
</evidence>
<feature type="non-terminal residue" evidence="1">
    <location>
        <position position="27"/>
    </location>
</feature>
<sequence>MGSRNTSAAMMFVLALLLILFSESIPI</sequence>
<name>A0AA88D277_FICCA</name>
<proteinExistence type="predicted"/>
<gene>
    <name evidence="1" type="ORF">TIFTF001_009002</name>
</gene>
<organism evidence="1 2">
    <name type="scientific">Ficus carica</name>
    <name type="common">Common fig</name>
    <dbReference type="NCBI Taxonomy" id="3494"/>
    <lineage>
        <taxon>Eukaryota</taxon>
        <taxon>Viridiplantae</taxon>
        <taxon>Streptophyta</taxon>
        <taxon>Embryophyta</taxon>
        <taxon>Tracheophyta</taxon>
        <taxon>Spermatophyta</taxon>
        <taxon>Magnoliopsida</taxon>
        <taxon>eudicotyledons</taxon>
        <taxon>Gunneridae</taxon>
        <taxon>Pentapetalae</taxon>
        <taxon>rosids</taxon>
        <taxon>fabids</taxon>
        <taxon>Rosales</taxon>
        <taxon>Moraceae</taxon>
        <taxon>Ficeae</taxon>
        <taxon>Ficus</taxon>
    </lineage>
</organism>
<protein>
    <submittedName>
        <fullName evidence="1">Uncharacterized protein</fullName>
    </submittedName>
</protein>